<gene>
    <name evidence="3" type="ORF">Vau01_118120</name>
</gene>
<dbReference type="AlphaFoldDB" id="A0A8J3ZMK7"/>
<dbReference type="InterPro" id="IPR029044">
    <property type="entry name" value="Nucleotide-diphossugar_trans"/>
</dbReference>
<protein>
    <recommendedName>
        <fullName evidence="2">Galactosyltransferase C-terminal domain-containing protein</fullName>
    </recommendedName>
</protein>
<proteinExistence type="predicted"/>
<evidence type="ECO:0000313" key="3">
    <source>
        <dbReference type="EMBL" id="GIJ64296.1"/>
    </source>
</evidence>
<organism evidence="3 4">
    <name type="scientific">Virgisporangium aurantiacum</name>
    <dbReference type="NCBI Taxonomy" id="175570"/>
    <lineage>
        <taxon>Bacteria</taxon>
        <taxon>Bacillati</taxon>
        <taxon>Actinomycetota</taxon>
        <taxon>Actinomycetes</taxon>
        <taxon>Micromonosporales</taxon>
        <taxon>Micromonosporaceae</taxon>
        <taxon>Virgisporangium</taxon>
    </lineage>
</organism>
<dbReference type="Gene3D" id="3.90.550.10">
    <property type="entry name" value="Spore Coat Polysaccharide Biosynthesis Protein SpsA, Chain A"/>
    <property type="match status" value="1"/>
</dbReference>
<accession>A0A8J3ZMK7</accession>
<keyword evidence="1" id="KW-0808">Transferase</keyword>
<dbReference type="InterPro" id="IPR027791">
    <property type="entry name" value="Galactosyl_T_C"/>
</dbReference>
<evidence type="ECO:0000259" key="2">
    <source>
        <dbReference type="Pfam" id="PF02709"/>
    </source>
</evidence>
<dbReference type="Pfam" id="PF02709">
    <property type="entry name" value="Glyco_transf_7C"/>
    <property type="match status" value="1"/>
</dbReference>
<name>A0A8J3ZMK7_9ACTN</name>
<feature type="domain" description="Galactosyltransferase C-terminal" evidence="2">
    <location>
        <begin position="173"/>
        <end position="244"/>
    </location>
</feature>
<dbReference type="Proteomes" id="UP000612585">
    <property type="component" value="Unassembled WGS sequence"/>
</dbReference>
<dbReference type="SUPFAM" id="SSF53448">
    <property type="entry name" value="Nucleotide-diphospho-sugar transferases"/>
    <property type="match status" value="1"/>
</dbReference>
<reference evidence="3" key="1">
    <citation type="submission" date="2021-01" db="EMBL/GenBank/DDBJ databases">
        <title>Whole genome shotgun sequence of Virgisporangium aurantiacum NBRC 16421.</title>
        <authorList>
            <person name="Komaki H."/>
            <person name="Tamura T."/>
        </authorList>
    </citation>
    <scope>NUCLEOTIDE SEQUENCE</scope>
    <source>
        <strain evidence="3">NBRC 16421</strain>
    </source>
</reference>
<dbReference type="EMBL" id="BOPG01000113">
    <property type="protein sequence ID" value="GIJ64296.1"/>
    <property type="molecule type" value="Genomic_DNA"/>
</dbReference>
<evidence type="ECO:0000256" key="1">
    <source>
        <dbReference type="ARBA" id="ARBA00022679"/>
    </source>
</evidence>
<dbReference type="GO" id="GO:0016740">
    <property type="term" value="F:transferase activity"/>
    <property type="evidence" value="ECO:0007669"/>
    <property type="project" value="UniProtKB-KW"/>
</dbReference>
<evidence type="ECO:0000313" key="4">
    <source>
        <dbReference type="Proteomes" id="UP000612585"/>
    </source>
</evidence>
<sequence length="286" mass="31134">MPAVSVVLPLFGDHPARHTLPAVAAAWLAQDVRCEVLVATAADTAVELSRDDRIRVLSGGPPAPGTLRNLAASVARAAMLYLGDADIVPVGADFLRRALALCANGDALVQPWMYRLVNHAEIGTAPAWRDPGPVRACLVTGDRSGRLTPVPGERFHRIDRSLWAEPPPHLVNPADSPEMVFRCPFHWGGVLVRKDQFDRVGGYCTRYVGWGCEDDDLFAKLGTVTRLVHAWRAARTLRCLHFEHPRSYAGPALDANRRILDQRLAGGHEAMIAQDLRASSPSVAGR</sequence>
<comment type="caution">
    <text evidence="3">The sequence shown here is derived from an EMBL/GenBank/DDBJ whole genome shotgun (WGS) entry which is preliminary data.</text>
</comment>
<keyword evidence="4" id="KW-1185">Reference proteome</keyword>